<keyword evidence="2" id="KW-1185">Reference proteome</keyword>
<name>A0ACC1J9T3_9FUNG</name>
<sequence length="130" mass="14170">MSMRLTQKEVKRQRQQVSPAVALRKQRLGEAWQAMCSSEKSQEMDLAQSMVAAKDMFALMAVEVLDRVSAEGLDSPEMLQKARIFTVGETLNLAKVVPATRLDEPIRLALVSSSGGSVSPAPRDHIGCGD</sequence>
<dbReference type="Proteomes" id="UP001150603">
    <property type="component" value="Unassembled WGS sequence"/>
</dbReference>
<evidence type="ECO:0000313" key="2">
    <source>
        <dbReference type="Proteomes" id="UP001150603"/>
    </source>
</evidence>
<gene>
    <name evidence="1" type="ORF">FBU59_003042</name>
</gene>
<reference evidence="1" key="1">
    <citation type="submission" date="2022-07" db="EMBL/GenBank/DDBJ databases">
        <title>Phylogenomic reconstructions and comparative analyses of Kickxellomycotina fungi.</title>
        <authorList>
            <person name="Reynolds N.K."/>
            <person name="Stajich J.E."/>
            <person name="Barry K."/>
            <person name="Grigoriev I.V."/>
            <person name="Crous P."/>
            <person name="Smith M.E."/>
        </authorList>
    </citation>
    <scope>NUCLEOTIDE SEQUENCE</scope>
    <source>
        <strain evidence="1">NRRL 5244</strain>
    </source>
</reference>
<comment type="caution">
    <text evidence="1">The sequence shown here is derived from an EMBL/GenBank/DDBJ whole genome shotgun (WGS) entry which is preliminary data.</text>
</comment>
<dbReference type="EMBL" id="JANBPW010001823">
    <property type="protein sequence ID" value="KAJ1942980.1"/>
    <property type="molecule type" value="Genomic_DNA"/>
</dbReference>
<evidence type="ECO:0000313" key="1">
    <source>
        <dbReference type="EMBL" id="KAJ1942980.1"/>
    </source>
</evidence>
<feature type="non-terminal residue" evidence="1">
    <location>
        <position position="130"/>
    </location>
</feature>
<accession>A0ACC1J9T3</accession>
<organism evidence="1 2">
    <name type="scientific">Linderina macrospora</name>
    <dbReference type="NCBI Taxonomy" id="4868"/>
    <lineage>
        <taxon>Eukaryota</taxon>
        <taxon>Fungi</taxon>
        <taxon>Fungi incertae sedis</taxon>
        <taxon>Zoopagomycota</taxon>
        <taxon>Kickxellomycotina</taxon>
        <taxon>Kickxellomycetes</taxon>
        <taxon>Kickxellales</taxon>
        <taxon>Kickxellaceae</taxon>
        <taxon>Linderina</taxon>
    </lineage>
</organism>
<proteinExistence type="predicted"/>
<protein>
    <submittedName>
        <fullName evidence="1">Uncharacterized protein</fullName>
    </submittedName>
</protein>